<dbReference type="NCBIfam" id="TIGR02669">
    <property type="entry name" value="SpoIID_LytB"/>
    <property type="match status" value="1"/>
</dbReference>
<gene>
    <name evidence="2" type="ORF">UFOPK3774_00557</name>
</gene>
<organism evidence="2">
    <name type="scientific">freshwater metagenome</name>
    <dbReference type="NCBI Taxonomy" id="449393"/>
    <lineage>
        <taxon>unclassified sequences</taxon>
        <taxon>metagenomes</taxon>
        <taxon>ecological metagenomes</taxon>
    </lineage>
</organism>
<dbReference type="Pfam" id="PF08486">
    <property type="entry name" value="SpoIID"/>
    <property type="match status" value="1"/>
</dbReference>
<dbReference type="AlphaFoldDB" id="A0A6J7J8T5"/>
<evidence type="ECO:0000259" key="1">
    <source>
        <dbReference type="Pfam" id="PF08486"/>
    </source>
</evidence>
<accession>A0A6J7J8T5</accession>
<dbReference type="InterPro" id="IPR013486">
    <property type="entry name" value="SpoIID/LytB"/>
</dbReference>
<dbReference type="EMBL" id="CAFBNG010000083">
    <property type="protein sequence ID" value="CAB4939540.1"/>
    <property type="molecule type" value="Genomic_DNA"/>
</dbReference>
<reference evidence="2" key="1">
    <citation type="submission" date="2020-05" db="EMBL/GenBank/DDBJ databases">
        <authorList>
            <person name="Chiriac C."/>
            <person name="Salcher M."/>
            <person name="Ghai R."/>
            <person name="Kavagutti S V."/>
        </authorList>
    </citation>
    <scope>NUCLEOTIDE SEQUENCE</scope>
</reference>
<name>A0A6J7J8T5_9ZZZZ</name>
<dbReference type="GO" id="GO:0030435">
    <property type="term" value="P:sporulation resulting in formation of a cellular spore"/>
    <property type="evidence" value="ECO:0007669"/>
    <property type="project" value="InterPro"/>
</dbReference>
<evidence type="ECO:0000313" key="2">
    <source>
        <dbReference type="EMBL" id="CAB4939540.1"/>
    </source>
</evidence>
<feature type="domain" description="Sporulation stage II protein D amidase enhancer LytB N-terminal" evidence="1">
    <location>
        <begin position="1"/>
        <end position="68"/>
    </location>
</feature>
<proteinExistence type="predicted"/>
<sequence length="196" mass="21372">MPTSWPAAALQAQVIASRTYALSKAGKIRAICDCDLYATSLDQAFIGYAKEAEPRYGTLWRSAVDSTTVDSVTARTIFYNGKPISAFFFSSSNGFTEAAANVFGTAFPYLNSVPDAWSASAVLNKRYVDWTRSITQKVVAAAFLLPDVQRLRIISESPTGTVTKIQGISSTGKKVTLKGETFRSRCKLPSAWFELL</sequence>
<protein>
    <submittedName>
        <fullName evidence="2">Unannotated protein</fullName>
    </submittedName>
</protein>
<dbReference type="InterPro" id="IPR013693">
    <property type="entry name" value="SpoIID/LytB_N"/>
</dbReference>